<dbReference type="Gene3D" id="3.60.160.10">
    <property type="entry name" value="Mitochondrial biogenesis AIM24"/>
    <property type="match status" value="1"/>
</dbReference>
<accession>A0A2N6UHG7</accession>
<dbReference type="GeneID" id="84579044"/>
<sequence length="256" mass="28560">MFKINNFYDNPNIEIKEEKGPFKVLEYQKNLSVDKNFAMSEYFSSKMQIRKRQLSCDLSISPVTSQTGAMQWMVGDVELTSGIKGIGDFFSKSIKGSVTKESAVKPEYRGSGRVILEPTYKHIILIDLAEWNNSIVLEDGYFLACTSNLKQKIKTRTNLSSSLMGNEGIFNLKLEGEGILALESPIAKDDLIEIELENDQIKIDGSYAIAWSDSLDFSVKKASKSLVSSAMTEEGFVNVYTGSGKILLAPLDYKEK</sequence>
<comment type="caution">
    <text evidence="1">The sequence shown here is derived from an EMBL/GenBank/DDBJ whole genome shotgun (WGS) entry which is preliminary data.</text>
</comment>
<proteinExistence type="predicted"/>
<dbReference type="AlphaFoldDB" id="A0A2N6UHG7"/>
<evidence type="ECO:0000313" key="2">
    <source>
        <dbReference type="Proteomes" id="UP000235658"/>
    </source>
</evidence>
<gene>
    <name evidence="1" type="ORF">CJ192_07590</name>
</gene>
<dbReference type="PANTHER" id="PTHR38074">
    <property type="entry name" value="ALTERED INHERITANCE OF MITOCHONDRIA PROTEIN 24, MITOCHONDRIAL"/>
    <property type="match status" value="1"/>
</dbReference>
<dbReference type="Proteomes" id="UP000235658">
    <property type="component" value="Unassembled WGS sequence"/>
</dbReference>
<dbReference type="InterPro" id="IPR036983">
    <property type="entry name" value="AIM24_sf"/>
</dbReference>
<dbReference type="RefSeq" id="WP_102198356.1">
    <property type="nucleotide sequence ID" value="NZ_PNHP01000005.1"/>
</dbReference>
<dbReference type="EMBL" id="PNHP01000005">
    <property type="protein sequence ID" value="PMC81051.1"/>
    <property type="molecule type" value="Genomic_DNA"/>
</dbReference>
<dbReference type="PANTHER" id="PTHR38074:SF1">
    <property type="entry name" value="ALTERED INHERITANCE OF MITOCHONDRIA PROTEIN 24, MITOCHONDRIAL"/>
    <property type="match status" value="1"/>
</dbReference>
<dbReference type="Pfam" id="PF01987">
    <property type="entry name" value="AIM24"/>
    <property type="match status" value="1"/>
</dbReference>
<organism evidence="1 2">
    <name type="scientific">Anaerococcus hydrogenalis</name>
    <dbReference type="NCBI Taxonomy" id="33029"/>
    <lineage>
        <taxon>Bacteria</taxon>
        <taxon>Bacillati</taxon>
        <taxon>Bacillota</taxon>
        <taxon>Tissierellia</taxon>
        <taxon>Tissierellales</taxon>
        <taxon>Peptoniphilaceae</taxon>
        <taxon>Anaerococcus</taxon>
    </lineage>
</organism>
<reference evidence="1 2" key="1">
    <citation type="submission" date="2017-09" db="EMBL/GenBank/DDBJ databases">
        <title>Bacterial strain isolated from the female urinary microbiota.</title>
        <authorList>
            <person name="Thomas-White K."/>
            <person name="Kumar N."/>
            <person name="Forster S."/>
            <person name="Putonti C."/>
            <person name="Lawley T."/>
            <person name="Wolfe A.J."/>
        </authorList>
    </citation>
    <scope>NUCLEOTIDE SEQUENCE [LARGE SCALE GENOMIC DNA]</scope>
    <source>
        <strain evidence="1 2">UMB0204</strain>
    </source>
</reference>
<dbReference type="InterPro" id="IPR002838">
    <property type="entry name" value="AIM24"/>
</dbReference>
<dbReference type="SUPFAM" id="SSF51219">
    <property type="entry name" value="TRAP-like"/>
    <property type="match status" value="1"/>
</dbReference>
<protein>
    <submittedName>
        <fullName evidence="1">Transcriptional regulator</fullName>
    </submittedName>
</protein>
<evidence type="ECO:0000313" key="1">
    <source>
        <dbReference type="EMBL" id="PMC81051.1"/>
    </source>
</evidence>
<name>A0A2N6UHG7_9FIRM</name>
<dbReference type="InterPro" id="IPR016031">
    <property type="entry name" value="Trp_RNA-bd_attenuator-like_dom"/>
</dbReference>